<keyword evidence="2" id="KW-0719">Serine esterase</keyword>
<dbReference type="PANTHER" id="PTHR43142">
    <property type="entry name" value="CARBOXYLIC ESTER HYDROLASE"/>
    <property type="match status" value="1"/>
</dbReference>
<evidence type="ECO:0000256" key="2">
    <source>
        <dbReference type="ARBA" id="ARBA00022487"/>
    </source>
</evidence>
<evidence type="ECO:0000256" key="5">
    <source>
        <dbReference type="RuleBase" id="RU361235"/>
    </source>
</evidence>
<evidence type="ECO:0000313" key="8">
    <source>
        <dbReference type="Proteomes" id="UP001159363"/>
    </source>
</evidence>
<evidence type="ECO:0000259" key="6">
    <source>
        <dbReference type="Pfam" id="PF00135"/>
    </source>
</evidence>
<keyword evidence="3 5" id="KW-0378">Hydrolase</keyword>
<dbReference type="InterPro" id="IPR029058">
    <property type="entry name" value="AB_hydrolase_fold"/>
</dbReference>
<dbReference type="EMBL" id="JARBHB010000006">
    <property type="protein sequence ID" value="KAJ8881417.1"/>
    <property type="molecule type" value="Genomic_DNA"/>
</dbReference>
<reference evidence="7 8" key="1">
    <citation type="submission" date="2023-02" db="EMBL/GenBank/DDBJ databases">
        <title>LHISI_Scaffold_Assembly.</title>
        <authorList>
            <person name="Stuart O.P."/>
            <person name="Cleave R."/>
            <person name="Magrath M.J.L."/>
            <person name="Mikheyev A.S."/>
        </authorList>
    </citation>
    <scope>NUCLEOTIDE SEQUENCE [LARGE SCALE GENOMIC DNA]</scope>
    <source>
        <strain evidence="7">Daus_M_001</strain>
        <tissue evidence="7">Leg muscle</tissue>
    </source>
</reference>
<keyword evidence="8" id="KW-1185">Reference proteome</keyword>
<accession>A0ABQ9HAS0</accession>
<protein>
    <recommendedName>
        <fullName evidence="5">Carboxylic ester hydrolase</fullName>
        <ecNumber evidence="5">3.1.1.-</ecNumber>
    </recommendedName>
</protein>
<gene>
    <name evidence="7" type="ORF">PR048_017898</name>
</gene>
<organism evidence="7 8">
    <name type="scientific">Dryococelus australis</name>
    <dbReference type="NCBI Taxonomy" id="614101"/>
    <lineage>
        <taxon>Eukaryota</taxon>
        <taxon>Metazoa</taxon>
        <taxon>Ecdysozoa</taxon>
        <taxon>Arthropoda</taxon>
        <taxon>Hexapoda</taxon>
        <taxon>Insecta</taxon>
        <taxon>Pterygota</taxon>
        <taxon>Neoptera</taxon>
        <taxon>Polyneoptera</taxon>
        <taxon>Phasmatodea</taxon>
        <taxon>Verophasmatodea</taxon>
        <taxon>Anareolatae</taxon>
        <taxon>Phasmatidae</taxon>
        <taxon>Eurycanthinae</taxon>
        <taxon>Dryococelus</taxon>
    </lineage>
</organism>
<proteinExistence type="inferred from homology"/>
<comment type="similarity">
    <text evidence="1 5">Belongs to the type-B carboxylesterase/lipase family.</text>
</comment>
<dbReference type="InterPro" id="IPR002018">
    <property type="entry name" value="CarbesteraseB"/>
</dbReference>
<dbReference type="SUPFAM" id="SSF53474">
    <property type="entry name" value="alpha/beta-Hydrolases"/>
    <property type="match status" value="1"/>
</dbReference>
<feature type="domain" description="Carboxylesterase type B" evidence="6">
    <location>
        <begin position="5"/>
        <end position="273"/>
    </location>
</feature>
<dbReference type="Proteomes" id="UP001159363">
    <property type="component" value="Chromosome 5"/>
</dbReference>
<sequence>MSEEVIVDIRQGRLRGKKVVSAAGGEYYSFQGIPYAKPPLGNLRFRPPEKPEPWQGIRDATEERDISPSMHLLLGKYDGNEDCLFVNVYTAQWPARNLKPVMVCFHGGGFMLGSGNTDLHGPDFLVAEDVLLVTLNYRLGALGFLNLEGCDATTNNGLRDQVMALTWVKENIAQFGGDPRNVTIFGVSAGGCSVHHLMFSPSAEGLFHRVIAMSGTALLPLCFIPHDVSNKRGLRLAKVLGCTSDDPRQIVDYLRTVPAEEIVKVQSSAVSDQVIELQLIDSTDYETSVLQPTSSVIGL</sequence>
<dbReference type="Gene3D" id="3.40.50.1820">
    <property type="entry name" value="alpha/beta hydrolase"/>
    <property type="match status" value="1"/>
</dbReference>
<dbReference type="EC" id="3.1.1.-" evidence="5"/>
<evidence type="ECO:0000256" key="3">
    <source>
        <dbReference type="ARBA" id="ARBA00022801"/>
    </source>
</evidence>
<name>A0ABQ9HAS0_9NEOP</name>
<comment type="caution">
    <text evidence="7">The sequence shown here is derived from an EMBL/GenBank/DDBJ whole genome shotgun (WGS) entry which is preliminary data.</text>
</comment>
<evidence type="ECO:0000256" key="1">
    <source>
        <dbReference type="ARBA" id="ARBA00005964"/>
    </source>
</evidence>
<dbReference type="PROSITE" id="PS00122">
    <property type="entry name" value="CARBOXYLESTERASE_B_1"/>
    <property type="match status" value="1"/>
</dbReference>
<dbReference type="PANTHER" id="PTHR43142:SF1">
    <property type="entry name" value="CARBOXYLIC ESTER HYDROLASE"/>
    <property type="match status" value="1"/>
</dbReference>
<keyword evidence="4" id="KW-0325">Glycoprotein</keyword>
<dbReference type="Pfam" id="PF00135">
    <property type="entry name" value="COesterase"/>
    <property type="match status" value="1"/>
</dbReference>
<evidence type="ECO:0000256" key="4">
    <source>
        <dbReference type="ARBA" id="ARBA00023180"/>
    </source>
</evidence>
<dbReference type="InterPro" id="IPR019826">
    <property type="entry name" value="Carboxylesterase_B_AS"/>
</dbReference>
<evidence type="ECO:0000313" key="7">
    <source>
        <dbReference type="EMBL" id="KAJ8881417.1"/>
    </source>
</evidence>